<evidence type="ECO:0000256" key="1">
    <source>
        <dbReference type="SAM" id="Phobius"/>
    </source>
</evidence>
<reference evidence="3" key="1">
    <citation type="journal article" date="2011" name="Stand. Genomic Sci.">
        <title>Non-contiguous finished genome sequence of the opportunistic oral pathogen Prevotella multisaccharivorax type strain (PPPA20).</title>
        <authorList>
            <person name="Pati A."/>
            <person name="Gronow S."/>
            <person name="Lu M."/>
            <person name="Lapidus A."/>
            <person name="Nolan M."/>
            <person name="Lucas S."/>
            <person name="Hammon N."/>
            <person name="Deshpande S."/>
            <person name="Cheng J.F."/>
            <person name="Tapia R."/>
            <person name="Han C."/>
            <person name="Goodwin L."/>
            <person name="Pitluck S."/>
            <person name="Liolios K."/>
            <person name="Pagani I."/>
            <person name="Mavromatis K."/>
            <person name="Mikhailova N."/>
            <person name="Huntemann M."/>
            <person name="Chen A."/>
            <person name="Palaniappan K."/>
            <person name="Land M."/>
            <person name="Hauser L."/>
            <person name="Detter J.C."/>
            <person name="Brambilla E.M."/>
            <person name="Rohde M."/>
            <person name="Goker M."/>
            <person name="Woyke T."/>
            <person name="Bristow J."/>
            <person name="Eisen J.A."/>
            <person name="Markowitz V."/>
            <person name="Hugenholtz P."/>
            <person name="Kyrpides N.C."/>
            <person name="Klenk H.P."/>
            <person name="Ivanova N."/>
        </authorList>
    </citation>
    <scope>NUCLEOTIDE SEQUENCE [LARGE SCALE GENOMIC DNA]</scope>
    <source>
        <strain evidence="3">DSM 17128</strain>
    </source>
</reference>
<name>F8NBE4_9BACT</name>
<dbReference type="HOGENOM" id="CLU_134401_0_0_10"/>
<evidence type="ECO:0000313" key="2">
    <source>
        <dbReference type="EMBL" id="EGN56901.1"/>
    </source>
</evidence>
<dbReference type="STRING" id="688246.Premu_1485"/>
<keyword evidence="1" id="KW-1133">Transmembrane helix</keyword>
<proteinExistence type="predicted"/>
<gene>
    <name evidence="2" type="ORF">Premu_1485</name>
</gene>
<protein>
    <submittedName>
        <fullName evidence="2">Uncharacterized protein</fullName>
    </submittedName>
</protein>
<evidence type="ECO:0000313" key="3">
    <source>
        <dbReference type="Proteomes" id="UP000002772"/>
    </source>
</evidence>
<keyword evidence="1" id="KW-0472">Membrane</keyword>
<dbReference type="Proteomes" id="UP000002772">
    <property type="component" value="Unassembled WGS sequence"/>
</dbReference>
<keyword evidence="3" id="KW-1185">Reference proteome</keyword>
<accession>F8NBE4</accession>
<sequence length="162" mass="18852">MIRNKINRFHLFVTEKIWIALLCICTLFILVCLWPNKLNRSLQGYSFMVLDSLRIDRVDNIYFIDGNLKFGGHSVLLPPIITNKKYLQTEVSYKRLLELEEEGKGEWKVISTNPDSISIESTSNPLNGRYAVKILDKANEIGLRYIILDNDSTHLVLRKRIR</sequence>
<feature type="transmembrane region" description="Helical" evidence="1">
    <location>
        <begin position="17"/>
        <end position="34"/>
    </location>
</feature>
<organism evidence="2 3">
    <name type="scientific">Hallella multisaccharivorax DSM 17128</name>
    <dbReference type="NCBI Taxonomy" id="688246"/>
    <lineage>
        <taxon>Bacteria</taxon>
        <taxon>Pseudomonadati</taxon>
        <taxon>Bacteroidota</taxon>
        <taxon>Bacteroidia</taxon>
        <taxon>Bacteroidales</taxon>
        <taxon>Prevotellaceae</taxon>
        <taxon>Hallella</taxon>
    </lineage>
</organism>
<keyword evidence="1" id="KW-0812">Transmembrane</keyword>
<dbReference type="EMBL" id="GL945017">
    <property type="protein sequence ID" value="EGN56901.1"/>
    <property type="molecule type" value="Genomic_DNA"/>
</dbReference>
<dbReference type="AlphaFoldDB" id="F8NBE4"/>